<sequence length="175" mass="18544">MQAGTILLGVGLLLGSVGAAVAQQQDPKPAGAPFSRANIILAYTSAPPDSVLTRLRQHVASRGFIIDSLDAARGLLTTKVVVPAQRPEEQLKLRAVRVAGGWKLTGLFTLEGPGRGNATAFPAQFLGLENAPAKTAFRQVEALARAVPQATLRYDRGKVSFSAFTQLEEALKAVW</sequence>
<protein>
    <recommendedName>
        <fullName evidence="4">DUF4468 domain-containing protein</fullName>
    </recommendedName>
</protein>
<accession>A0ABQ1WJZ5</accession>
<comment type="caution">
    <text evidence="2">The sequence shown here is derived from an EMBL/GenBank/DDBJ whole genome shotgun (WGS) entry which is preliminary data.</text>
</comment>
<feature type="chain" id="PRO_5045668190" description="DUF4468 domain-containing protein" evidence="1">
    <location>
        <begin position="23"/>
        <end position="175"/>
    </location>
</feature>
<proteinExistence type="predicted"/>
<gene>
    <name evidence="2" type="ORF">GCM10011378_04890</name>
</gene>
<dbReference type="RefSeq" id="WP_188556212.1">
    <property type="nucleotide sequence ID" value="NZ_BMGS01000001.1"/>
</dbReference>
<keyword evidence="3" id="KW-1185">Reference proteome</keyword>
<evidence type="ECO:0008006" key="4">
    <source>
        <dbReference type="Google" id="ProtNLM"/>
    </source>
</evidence>
<dbReference type="EMBL" id="BMGS01000001">
    <property type="protein sequence ID" value="GGG31311.1"/>
    <property type="molecule type" value="Genomic_DNA"/>
</dbReference>
<feature type="signal peptide" evidence="1">
    <location>
        <begin position="1"/>
        <end position="22"/>
    </location>
</feature>
<reference evidence="3" key="1">
    <citation type="journal article" date="2019" name="Int. J. Syst. Evol. Microbiol.">
        <title>The Global Catalogue of Microorganisms (GCM) 10K type strain sequencing project: providing services to taxonomists for standard genome sequencing and annotation.</title>
        <authorList>
            <consortium name="The Broad Institute Genomics Platform"/>
            <consortium name="The Broad Institute Genome Sequencing Center for Infectious Disease"/>
            <person name="Wu L."/>
            <person name="Ma J."/>
        </authorList>
    </citation>
    <scope>NUCLEOTIDE SEQUENCE [LARGE SCALE GENOMIC DNA]</scope>
    <source>
        <strain evidence="3">CGMCC 1.12990</strain>
    </source>
</reference>
<evidence type="ECO:0000313" key="3">
    <source>
        <dbReference type="Proteomes" id="UP000601361"/>
    </source>
</evidence>
<dbReference type="Proteomes" id="UP000601361">
    <property type="component" value="Unassembled WGS sequence"/>
</dbReference>
<organism evidence="2 3">
    <name type="scientific">Hymenobacter glacieicola</name>
    <dbReference type="NCBI Taxonomy" id="1562124"/>
    <lineage>
        <taxon>Bacteria</taxon>
        <taxon>Pseudomonadati</taxon>
        <taxon>Bacteroidota</taxon>
        <taxon>Cytophagia</taxon>
        <taxon>Cytophagales</taxon>
        <taxon>Hymenobacteraceae</taxon>
        <taxon>Hymenobacter</taxon>
    </lineage>
</organism>
<keyword evidence="1" id="KW-0732">Signal</keyword>
<evidence type="ECO:0000313" key="2">
    <source>
        <dbReference type="EMBL" id="GGG31311.1"/>
    </source>
</evidence>
<name>A0ABQ1WJZ5_9BACT</name>
<evidence type="ECO:0000256" key="1">
    <source>
        <dbReference type="SAM" id="SignalP"/>
    </source>
</evidence>